<accession>A0A2V5L6P3</accession>
<dbReference type="GO" id="GO:0004074">
    <property type="term" value="F:biliverdin reductase [NAD(P)H] activity"/>
    <property type="evidence" value="ECO:0007669"/>
    <property type="project" value="TreeGrafter"/>
</dbReference>
<feature type="domain" description="NAD(P)-binding" evidence="1">
    <location>
        <begin position="7"/>
        <end position="200"/>
    </location>
</feature>
<dbReference type="PANTHER" id="PTHR43355">
    <property type="entry name" value="FLAVIN REDUCTASE (NADPH)"/>
    <property type="match status" value="1"/>
</dbReference>
<dbReference type="OrthoDB" id="9771302at2"/>
<dbReference type="GO" id="GO:0042602">
    <property type="term" value="F:riboflavin reductase (NADPH) activity"/>
    <property type="evidence" value="ECO:0007669"/>
    <property type="project" value="TreeGrafter"/>
</dbReference>
<dbReference type="RefSeq" id="WP_110501160.1">
    <property type="nucleotide sequence ID" value="NZ_QJVD01000011.1"/>
</dbReference>
<organism evidence="2 3">
    <name type="scientific">Arthrobacter livingstonensis</name>
    <dbReference type="NCBI Taxonomy" id="670078"/>
    <lineage>
        <taxon>Bacteria</taxon>
        <taxon>Bacillati</taxon>
        <taxon>Actinomycetota</taxon>
        <taxon>Actinomycetes</taxon>
        <taxon>Micrococcales</taxon>
        <taxon>Micrococcaceae</taxon>
        <taxon>Arthrobacter</taxon>
    </lineage>
</organism>
<protein>
    <submittedName>
        <fullName evidence="2">Epimerase</fullName>
    </submittedName>
</protein>
<dbReference type="SUPFAM" id="SSF51735">
    <property type="entry name" value="NAD(P)-binding Rossmann-fold domains"/>
    <property type="match status" value="1"/>
</dbReference>
<dbReference type="InterPro" id="IPR016040">
    <property type="entry name" value="NAD(P)-bd_dom"/>
</dbReference>
<dbReference type="EMBL" id="QJVD01000011">
    <property type="protein sequence ID" value="PYI67049.1"/>
    <property type="molecule type" value="Genomic_DNA"/>
</dbReference>
<gene>
    <name evidence="2" type="ORF">CVV68_11570</name>
</gene>
<keyword evidence="3" id="KW-1185">Reference proteome</keyword>
<dbReference type="Gene3D" id="3.40.50.720">
    <property type="entry name" value="NAD(P)-binding Rossmann-like Domain"/>
    <property type="match status" value="1"/>
</dbReference>
<reference evidence="2 3" key="1">
    <citation type="submission" date="2018-05" db="EMBL/GenBank/DDBJ databases">
        <title>Genetic diversity of glacier-inhabiting Cryobacterium bacteria in China and description of Cryobacterium mengkeensis sp. nov. and Arthrobacter glacialis sp. nov.</title>
        <authorList>
            <person name="Liu Q."/>
            <person name="Xin Y.-H."/>
        </authorList>
    </citation>
    <scope>NUCLEOTIDE SEQUENCE [LARGE SCALE GENOMIC DNA]</scope>
    <source>
        <strain evidence="2 3">LI2</strain>
    </source>
</reference>
<dbReference type="PANTHER" id="PTHR43355:SF2">
    <property type="entry name" value="FLAVIN REDUCTASE (NADPH)"/>
    <property type="match status" value="1"/>
</dbReference>
<proteinExistence type="predicted"/>
<dbReference type="Pfam" id="PF13460">
    <property type="entry name" value="NAD_binding_10"/>
    <property type="match status" value="1"/>
</dbReference>
<comment type="caution">
    <text evidence="2">The sequence shown here is derived from an EMBL/GenBank/DDBJ whole genome shotgun (WGS) entry which is preliminary data.</text>
</comment>
<dbReference type="InterPro" id="IPR051606">
    <property type="entry name" value="Polyketide_Oxido-like"/>
</dbReference>
<evidence type="ECO:0000313" key="3">
    <source>
        <dbReference type="Proteomes" id="UP000247832"/>
    </source>
</evidence>
<dbReference type="AlphaFoldDB" id="A0A2V5L6P3"/>
<name>A0A2V5L6P3_9MICC</name>
<evidence type="ECO:0000313" key="2">
    <source>
        <dbReference type="EMBL" id="PYI67049.1"/>
    </source>
</evidence>
<evidence type="ECO:0000259" key="1">
    <source>
        <dbReference type="Pfam" id="PF13460"/>
    </source>
</evidence>
<sequence>MKLTVFGASGGIGGHVVHQALDAGHQVSAVVRDPARLTLRRPGLELVTVRGLDDVRAVAAALAGSDAALSAVGPRKRKDGPVASSATRGILQGFAVSGARRFVAVSAAPVGAVPDGDSFLNRRILMPFIGLLLHDVYADLSLMEEEIRQSSTDWTVLRPPKLVNRPLTGRYRTAVGSNVPRGLFISRADAAHAMLAALANAATVGEPLGIAY</sequence>
<dbReference type="InterPro" id="IPR036291">
    <property type="entry name" value="NAD(P)-bd_dom_sf"/>
</dbReference>
<dbReference type="Proteomes" id="UP000247832">
    <property type="component" value="Unassembled WGS sequence"/>
</dbReference>